<reference evidence="3" key="2">
    <citation type="submission" date="2017-05" db="EMBL/GenBank/DDBJ databases">
        <authorList>
            <consortium name="The Broad Institute Genomics Platform"/>
            <consortium name="The Broad Institute Genomic Center for Infectious Diseases"/>
            <person name="Earl A."/>
            <person name="Manson A."/>
            <person name="Schwartman J."/>
            <person name="Gilmore M."/>
            <person name="Abouelleil A."/>
            <person name="Cao P."/>
            <person name="Chapman S."/>
            <person name="Cusick C."/>
            <person name="Shea T."/>
            <person name="Young S."/>
            <person name="Neafsey D."/>
            <person name="Nusbaum C."/>
            <person name="Birren B."/>
        </authorList>
    </citation>
    <scope>NUCLEOTIDE SEQUENCE</scope>
    <source>
        <strain evidence="3">9E7_DIV0242</strain>
    </source>
</reference>
<dbReference type="EMBL" id="CP147247">
    <property type="protein sequence ID" value="WYJ91039.1"/>
    <property type="molecule type" value="Genomic_DNA"/>
</dbReference>
<name>A0A242K8F4_9ENTE</name>
<proteinExistence type="predicted"/>
<dbReference type="Proteomes" id="UP000195141">
    <property type="component" value="Chromosome"/>
</dbReference>
<keyword evidence="4" id="KW-1185">Reference proteome</keyword>
<organism evidence="2">
    <name type="scientific">Candidatus Enterococcus clewellii</name>
    <dbReference type="NCBI Taxonomy" id="1834193"/>
    <lineage>
        <taxon>Bacteria</taxon>
        <taxon>Bacillati</taxon>
        <taxon>Bacillota</taxon>
        <taxon>Bacilli</taxon>
        <taxon>Lactobacillales</taxon>
        <taxon>Enterococcaceae</taxon>
        <taxon>Enterococcus</taxon>
    </lineage>
</organism>
<evidence type="ECO:0008006" key="5">
    <source>
        <dbReference type="Google" id="ProtNLM"/>
    </source>
</evidence>
<evidence type="ECO:0000313" key="3">
    <source>
        <dbReference type="EMBL" id="WYJ91039.1"/>
    </source>
</evidence>
<dbReference type="OrthoDB" id="1645356at2"/>
<accession>A0A242K8F4</accession>
<feature type="transmembrane region" description="Helical" evidence="1">
    <location>
        <begin position="30"/>
        <end position="47"/>
    </location>
</feature>
<reference evidence="2" key="1">
    <citation type="submission" date="2017-05" db="EMBL/GenBank/DDBJ databases">
        <title>The Genome Sequence of Enterococcus sp. 9E7_DIV0242.</title>
        <authorList>
            <consortium name="The Broad Institute Genomics Platform"/>
            <consortium name="The Broad Institute Genomic Center for Infectious Diseases"/>
            <person name="Earl A."/>
            <person name="Manson A."/>
            <person name="Schwartman J."/>
            <person name="Gilmore M."/>
            <person name="Abouelleil A."/>
            <person name="Cao P."/>
            <person name="Chapman S."/>
            <person name="Cusick C."/>
            <person name="Shea T."/>
            <person name="Young S."/>
            <person name="Neafsey D."/>
            <person name="Nusbaum C."/>
            <person name="Birren B."/>
        </authorList>
    </citation>
    <scope>NUCLEOTIDE SEQUENCE [LARGE SCALE GENOMIC DNA]</scope>
    <source>
        <strain evidence="2">9E7_DIV0242</strain>
    </source>
</reference>
<keyword evidence="1" id="KW-0812">Transmembrane</keyword>
<dbReference type="EMBL" id="NGMM01000002">
    <property type="protein sequence ID" value="OTP17432.1"/>
    <property type="molecule type" value="Genomic_DNA"/>
</dbReference>
<keyword evidence="1" id="KW-0472">Membrane</keyword>
<dbReference type="RefSeq" id="WP_086348647.1">
    <property type="nucleotide sequence ID" value="NZ_CP147247.1"/>
</dbReference>
<evidence type="ECO:0000256" key="1">
    <source>
        <dbReference type="SAM" id="Phobius"/>
    </source>
</evidence>
<dbReference type="InterPro" id="IPR025608">
    <property type="entry name" value="TcpE"/>
</dbReference>
<dbReference type="AlphaFoldDB" id="A0A242K8F4"/>
<protein>
    <recommendedName>
        <fullName evidence="5">Conjugative transposon membrane protein</fullName>
    </recommendedName>
</protein>
<gene>
    <name evidence="2" type="ORF">A5888_001570</name>
    <name evidence="3" type="ORF">A5888_002807</name>
</gene>
<dbReference type="Pfam" id="PF12648">
    <property type="entry name" value="TcpE"/>
    <property type="match status" value="1"/>
</dbReference>
<evidence type="ECO:0000313" key="2">
    <source>
        <dbReference type="EMBL" id="OTP17432.1"/>
    </source>
</evidence>
<keyword evidence="1" id="KW-1133">Transmembrane helix</keyword>
<reference evidence="3" key="3">
    <citation type="submission" date="2024-03" db="EMBL/GenBank/DDBJ databases">
        <title>The Genome Sequence of Enterococcus sp. DIV0242b.</title>
        <authorList>
            <consortium name="The Broad Institute Genomics Platform"/>
            <consortium name="The Broad Institute Microbial Omics Core"/>
            <consortium name="The Broad Institute Genomic Center for Infectious Diseases"/>
            <person name="Earl A."/>
            <person name="Manson A."/>
            <person name="Gilmore M."/>
            <person name="Schwartman J."/>
            <person name="Shea T."/>
            <person name="Abouelleil A."/>
            <person name="Cao P."/>
            <person name="Chapman S."/>
            <person name="Cusick C."/>
            <person name="Young S."/>
            <person name="Neafsey D."/>
            <person name="Nusbaum C."/>
            <person name="Birren B."/>
        </authorList>
    </citation>
    <scope>NUCLEOTIDE SEQUENCE</scope>
    <source>
        <strain evidence="3">9E7_DIV0242</strain>
    </source>
</reference>
<feature type="transmembrane region" description="Helical" evidence="1">
    <location>
        <begin position="53"/>
        <end position="75"/>
    </location>
</feature>
<evidence type="ECO:0000313" key="4">
    <source>
        <dbReference type="Proteomes" id="UP000195141"/>
    </source>
</evidence>
<sequence>MQNQVKNWSKIWKIERVFYKITDEISLPRPMSQTFLIWFVIGLFLSFKMKGIFPFSFSSASLNHLGIPFLIAFIMNKKTFQGKKPYNYLLSALLYLFRSKVTRLGRKKTRNDYQAFEHEVLIRERKVIEYAEH</sequence>